<proteinExistence type="predicted"/>
<accession>A0AAJ5C342</accession>
<sequence length="98" mass="11128">MTLARSLDAPASLLFSPCGTLDPIIEEFTKVDLTRAVTMGCFSYECVVLYNGFDLVYGRQTLYAEAFDRMLCYSYFFASVSVLRRRSDHKLPAPSRNH</sequence>
<dbReference type="Proteomes" id="UP001294444">
    <property type="component" value="Unassembled WGS sequence"/>
</dbReference>
<protein>
    <submittedName>
        <fullName evidence="1">Uncharacterized protein</fullName>
    </submittedName>
</protein>
<evidence type="ECO:0000313" key="1">
    <source>
        <dbReference type="EMBL" id="SNX82153.1"/>
    </source>
</evidence>
<gene>
    <name evidence="1" type="ORF">MEPE_00859</name>
</gene>
<dbReference type="AlphaFoldDB" id="A0AAJ5C342"/>
<dbReference type="EMBL" id="OAPG01000001">
    <property type="protein sequence ID" value="SNX82153.1"/>
    <property type="molecule type" value="Genomic_DNA"/>
</dbReference>
<reference evidence="1" key="1">
    <citation type="submission" date="2023-10" db="EMBL/GenBank/DDBJ databases">
        <authorList>
            <person name="Guldener U."/>
        </authorList>
    </citation>
    <scope>NUCLEOTIDE SEQUENCE</scope>
    <source>
        <strain evidence="1">Mp4</strain>
    </source>
</reference>
<evidence type="ECO:0000313" key="2">
    <source>
        <dbReference type="Proteomes" id="UP001294444"/>
    </source>
</evidence>
<organism evidence="1 2">
    <name type="scientific">Melanopsichium pennsylvanicum</name>
    <dbReference type="NCBI Taxonomy" id="63383"/>
    <lineage>
        <taxon>Eukaryota</taxon>
        <taxon>Fungi</taxon>
        <taxon>Dikarya</taxon>
        <taxon>Basidiomycota</taxon>
        <taxon>Ustilaginomycotina</taxon>
        <taxon>Ustilaginomycetes</taxon>
        <taxon>Ustilaginales</taxon>
        <taxon>Ustilaginaceae</taxon>
        <taxon>Melanopsichium</taxon>
    </lineage>
</organism>
<keyword evidence="2" id="KW-1185">Reference proteome</keyword>
<name>A0AAJ5C342_9BASI</name>
<comment type="caution">
    <text evidence="1">The sequence shown here is derived from an EMBL/GenBank/DDBJ whole genome shotgun (WGS) entry which is preliminary data.</text>
</comment>